<dbReference type="InterPro" id="IPR032861">
    <property type="entry name" value="TAXi_N"/>
</dbReference>
<dbReference type="GO" id="GO:0006508">
    <property type="term" value="P:proteolysis"/>
    <property type="evidence" value="ECO:0007669"/>
    <property type="project" value="UniProtKB-KW"/>
</dbReference>
<feature type="active site" evidence="4">
    <location>
        <position position="20"/>
    </location>
</feature>
<dbReference type="EMBL" id="SWLB01000023">
    <property type="protein sequence ID" value="KAF3323456.1"/>
    <property type="molecule type" value="Genomic_DNA"/>
</dbReference>
<name>A0A833V2T5_9POAL</name>
<evidence type="ECO:0000259" key="6">
    <source>
        <dbReference type="PROSITE" id="PS51767"/>
    </source>
</evidence>
<reference evidence="7" key="1">
    <citation type="submission" date="2020-01" db="EMBL/GenBank/DDBJ databases">
        <title>Genome sequence of Kobresia littledalei, the first chromosome-level genome in the family Cyperaceae.</title>
        <authorList>
            <person name="Qu G."/>
        </authorList>
    </citation>
    <scope>NUCLEOTIDE SEQUENCE</scope>
    <source>
        <strain evidence="7">C.B.Clarke</strain>
        <tissue evidence="7">Leaf</tissue>
    </source>
</reference>
<dbReference type="InterPro" id="IPR034164">
    <property type="entry name" value="Pepsin-like_dom"/>
</dbReference>
<dbReference type="PANTHER" id="PTHR47967:SF128">
    <property type="entry name" value="ASPARTIC PROTEINASE CDR1-LIKE"/>
    <property type="match status" value="1"/>
</dbReference>
<dbReference type="Gene3D" id="2.40.70.10">
    <property type="entry name" value="Acid Proteases"/>
    <property type="match status" value="2"/>
</dbReference>
<evidence type="ECO:0000256" key="1">
    <source>
        <dbReference type="ARBA" id="ARBA00007447"/>
    </source>
</evidence>
<feature type="active site" evidence="4">
    <location>
        <position position="224"/>
    </location>
</feature>
<dbReference type="InterPro" id="IPR001969">
    <property type="entry name" value="Aspartic_peptidase_AS"/>
</dbReference>
<dbReference type="SUPFAM" id="SSF50630">
    <property type="entry name" value="Acid proteases"/>
    <property type="match status" value="1"/>
</dbReference>
<evidence type="ECO:0000256" key="5">
    <source>
        <dbReference type="RuleBase" id="RU000454"/>
    </source>
</evidence>
<proteinExistence type="inferred from homology"/>
<dbReference type="InterPro" id="IPR033121">
    <property type="entry name" value="PEPTIDASE_A1"/>
</dbReference>
<dbReference type="PRINTS" id="PR00792">
    <property type="entry name" value="PEPSIN"/>
</dbReference>
<dbReference type="Pfam" id="PF14541">
    <property type="entry name" value="TAXi_C"/>
    <property type="match status" value="1"/>
</dbReference>
<evidence type="ECO:0000256" key="4">
    <source>
        <dbReference type="PIRSR" id="PIRSR601461-1"/>
    </source>
</evidence>
<dbReference type="OrthoDB" id="588019at2759"/>
<dbReference type="CDD" id="cd05471">
    <property type="entry name" value="pepsin_like"/>
    <property type="match status" value="1"/>
</dbReference>
<protein>
    <submittedName>
        <fullName evidence="7">Aspartic proteinase CDR1-like protein</fullName>
    </submittedName>
</protein>
<organism evidence="7 8">
    <name type="scientific">Carex littledalei</name>
    <dbReference type="NCBI Taxonomy" id="544730"/>
    <lineage>
        <taxon>Eukaryota</taxon>
        <taxon>Viridiplantae</taxon>
        <taxon>Streptophyta</taxon>
        <taxon>Embryophyta</taxon>
        <taxon>Tracheophyta</taxon>
        <taxon>Spermatophyta</taxon>
        <taxon>Magnoliopsida</taxon>
        <taxon>Liliopsida</taxon>
        <taxon>Poales</taxon>
        <taxon>Cyperaceae</taxon>
        <taxon>Cyperoideae</taxon>
        <taxon>Cariceae</taxon>
        <taxon>Carex</taxon>
        <taxon>Carex subgen. Euthyceras</taxon>
    </lineage>
</organism>
<dbReference type="Pfam" id="PF14543">
    <property type="entry name" value="TAXi_N"/>
    <property type="match status" value="1"/>
</dbReference>
<dbReference type="InterPro" id="IPR001461">
    <property type="entry name" value="Aspartic_peptidase_A1"/>
</dbReference>
<evidence type="ECO:0000313" key="7">
    <source>
        <dbReference type="EMBL" id="KAF3323456.1"/>
    </source>
</evidence>
<accession>A0A833V2T5</accession>
<keyword evidence="5" id="KW-0064">Aspartyl protease</keyword>
<dbReference type="PANTHER" id="PTHR47967">
    <property type="entry name" value="OS07G0603500 PROTEIN-RELATED"/>
    <property type="match status" value="1"/>
</dbReference>
<evidence type="ECO:0000313" key="8">
    <source>
        <dbReference type="Proteomes" id="UP000623129"/>
    </source>
</evidence>
<comment type="similarity">
    <text evidence="1 5">Belongs to the peptidase A1 family.</text>
</comment>
<sequence length="347" mass="38836">MLLMNVECRNPPKTFTLLLDTGSSITWVEHADCIECINGDAPPWTGYDEAVSSTSEIIYCDKNRKCNMATNAFCKRSRRCEYSLKYISGDCKGFYFSDTLYMDADGTRADVFEGFIFGGSLQIRGELEEHTHGIFGLGNATGSFIFQEGLKRLSFCLPPSDSPQRTKLLFEDEARMIGKSLPMIKDPDGHYVVRLIGISVDDDYLDIEARIFRGAGGTGGAILDTGAPLSVLPKRAYGIVVDKLTSIINLPLSSKPKSDRLCFNITGETEINVSIIPSMMLHFERLNLPISRRYLFAKTQDGDLCLNIRQYRRMTIIGIPFLQNINIGIDLDRNRIFMQPLISCTTI</sequence>
<dbReference type="GO" id="GO:0005576">
    <property type="term" value="C:extracellular region"/>
    <property type="evidence" value="ECO:0007669"/>
    <property type="project" value="TreeGrafter"/>
</dbReference>
<dbReference type="InterPro" id="IPR021109">
    <property type="entry name" value="Peptidase_aspartic_dom_sf"/>
</dbReference>
<dbReference type="GO" id="GO:0004190">
    <property type="term" value="F:aspartic-type endopeptidase activity"/>
    <property type="evidence" value="ECO:0007669"/>
    <property type="project" value="UniProtKB-KW"/>
</dbReference>
<evidence type="ECO:0000256" key="3">
    <source>
        <dbReference type="ARBA" id="ARBA00022801"/>
    </source>
</evidence>
<keyword evidence="3 5" id="KW-0378">Hydrolase</keyword>
<feature type="domain" description="Peptidase A1" evidence="6">
    <location>
        <begin position="2"/>
        <end position="339"/>
    </location>
</feature>
<gene>
    <name evidence="7" type="ORF">FCM35_KLT12187</name>
</gene>
<dbReference type="PROSITE" id="PS51767">
    <property type="entry name" value="PEPTIDASE_A1"/>
    <property type="match status" value="1"/>
</dbReference>
<dbReference type="InterPro" id="IPR032799">
    <property type="entry name" value="TAXi_C"/>
</dbReference>
<dbReference type="AlphaFoldDB" id="A0A833V2T5"/>
<dbReference type="PROSITE" id="PS00141">
    <property type="entry name" value="ASP_PROTEASE"/>
    <property type="match status" value="2"/>
</dbReference>
<comment type="caution">
    <text evidence="7">The sequence shown here is derived from an EMBL/GenBank/DDBJ whole genome shotgun (WGS) entry which is preliminary data.</text>
</comment>
<keyword evidence="8" id="KW-1185">Reference proteome</keyword>
<dbReference type="Proteomes" id="UP000623129">
    <property type="component" value="Unassembled WGS sequence"/>
</dbReference>
<dbReference type="InterPro" id="IPR051708">
    <property type="entry name" value="Plant_Aspart_Prot_A1"/>
</dbReference>
<keyword evidence="2 5" id="KW-0645">Protease</keyword>
<evidence type="ECO:0000256" key="2">
    <source>
        <dbReference type="ARBA" id="ARBA00022670"/>
    </source>
</evidence>